<dbReference type="Gene3D" id="3.30.1340.30">
    <property type="match status" value="1"/>
</dbReference>
<dbReference type="EMBL" id="FNIE01000001">
    <property type="protein sequence ID" value="SDM79480.1"/>
    <property type="molecule type" value="Genomic_DNA"/>
</dbReference>
<evidence type="ECO:0000313" key="6">
    <source>
        <dbReference type="Proteomes" id="UP000199341"/>
    </source>
</evidence>
<keyword evidence="6" id="KW-1185">Reference proteome</keyword>
<gene>
    <name evidence="5" type="ORF">SAMN05216259_101511</name>
</gene>
<reference evidence="5 6" key="1">
    <citation type="submission" date="2016-10" db="EMBL/GenBank/DDBJ databases">
        <authorList>
            <person name="de Groot N.N."/>
        </authorList>
    </citation>
    <scope>NUCLEOTIDE SEQUENCE [LARGE SCALE GENOMIC DNA]</scope>
    <source>
        <strain evidence="5 6">CGMCC 4.2022</strain>
    </source>
</reference>
<accession>A0A1G9W4R0</accession>
<dbReference type="STRING" id="310781.SAMN05216259_101511"/>
<protein>
    <submittedName>
        <fullName evidence="5">CBS domain-containing protein</fullName>
    </submittedName>
</protein>
<dbReference type="InterPro" id="IPR007055">
    <property type="entry name" value="BON_dom"/>
</dbReference>
<dbReference type="SMART" id="SM00116">
    <property type="entry name" value="CBS"/>
    <property type="match status" value="2"/>
</dbReference>
<evidence type="ECO:0000259" key="3">
    <source>
        <dbReference type="PROSITE" id="PS50914"/>
    </source>
</evidence>
<feature type="domain" description="CBS" evidence="4">
    <location>
        <begin position="12"/>
        <end position="69"/>
    </location>
</feature>
<dbReference type="PIRSF" id="PIRSF036990">
    <property type="entry name" value="UCP036990_CBS_BON"/>
    <property type="match status" value="1"/>
</dbReference>
<dbReference type="PANTHER" id="PTHR43080:SF29">
    <property type="entry name" value="OS02G0818000 PROTEIN"/>
    <property type="match status" value="1"/>
</dbReference>
<evidence type="ECO:0000259" key="4">
    <source>
        <dbReference type="PROSITE" id="PS51371"/>
    </source>
</evidence>
<dbReference type="RefSeq" id="WP_245771100.1">
    <property type="nucleotide sequence ID" value="NZ_FNIE01000001.1"/>
</dbReference>
<proteinExistence type="predicted"/>
<dbReference type="Gene3D" id="3.10.580.10">
    <property type="entry name" value="CBS-domain"/>
    <property type="match status" value="1"/>
</dbReference>
<dbReference type="PROSITE" id="PS51371">
    <property type="entry name" value="CBS"/>
    <property type="match status" value="2"/>
</dbReference>
<evidence type="ECO:0000256" key="2">
    <source>
        <dbReference type="PROSITE-ProRule" id="PRU00703"/>
    </source>
</evidence>
<feature type="domain" description="CBS" evidence="4">
    <location>
        <begin position="93"/>
        <end position="150"/>
    </location>
</feature>
<dbReference type="InterPro" id="IPR000644">
    <property type="entry name" value="CBS_dom"/>
</dbReference>
<sequence>MSAKKSTVESVMTCQVVALDPGAPFRTIVETMDRFDVGALPVLAGDGRVIGVVSEADLLPKEEFRARRLAAADRDRREDALAKAEAGTAGELMTAPAVCVPADATVSEAARIVALRKVRQLPVIGPTGRLVGMVGRHDLLKVFLRPDGEIADELREEVVDVLFPEEAGIEVQVHDGRVTLRGTVRDIGLVPVAARMAQSVEGVVDVHDELTAKPRGTAGP</sequence>
<dbReference type="PANTHER" id="PTHR43080">
    <property type="entry name" value="CBS DOMAIN-CONTAINING PROTEIN CBSX3, MITOCHONDRIAL"/>
    <property type="match status" value="1"/>
</dbReference>
<evidence type="ECO:0000256" key="1">
    <source>
        <dbReference type="ARBA" id="ARBA00023122"/>
    </source>
</evidence>
<dbReference type="AlphaFoldDB" id="A0A1G9W4R0"/>
<name>A0A1G9W4R0_9ACTN</name>
<dbReference type="InterPro" id="IPR051257">
    <property type="entry name" value="Diverse_CBS-Domain"/>
</dbReference>
<dbReference type="Proteomes" id="UP000199341">
    <property type="component" value="Unassembled WGS sequence"/>
</dbReference>
<evidence type="ECO:0000313" key="5">
    <source>
        <dbReference type="EMBL" id="SDM79480.1"/>
    </source>
</evidence>
<dbReference type="InterPro" id="IPR017080">
    <property type="entry name" value="UCP036990_CBS_BON"/>
</dbReference>
<dbReference type="InterPro" id="IPR046342">
    <property type="entry name" value="CBS_dom_sf"/>
</dbReference>
<organism evidence="5 6">
    <name type="scientific">Actinacidiphila guanduensis</name>
    <dbReference type="NCBI Taxonomy" id="310781"/>
    <lineage>
        <taxon>Bacteria</taxon>
        <taxon>Bacillati</taxon>
        <taxon>Actinomycetota</taxon>
        <taxon>Actinomycetes</taxon>
        <taxon>Kitasatosporales</taxon>
        <taxon>Streptomycetaceae</taxon>
        <taxon>Actinacidiphila</taxon>
    </lineage>
</organism>
<feature type="domain" description="BON" evidence="3">
    <location>
        <begin position="146"/>
        <end position="214"/>
    </location>
</feature>
<dbReference type="Pfam" id="PF00571">
    <property type="entry name" value="CBS"/>
    <property type="match status" value="2"/>
</dbReference>
<dbReference type="SUPFAM" id="SSF54631">
    <property type="entry name" value="CBS-domain pair"/>
    <property type="match status" value="1"/>
</dbReference>
<dbReference type="PROSITE" id="PS50914">
    <property type="entry name" value="BON"/>
    <property type="match status" value="1"/>
</dbReference>
<keyword evidence="1 2" id="KW-0129">CBS domain</keyword>
<dbReference type="Pfam" id="PF04972">
    <property type="entry name" value="BON"/>
    <property type="match status" value="1"/>
</dbReference>